<comment type="caution">
    <text evidence="2">The sequence shown here is derived from an EMBL/GenBank/DDBJ whole genome shotgun (WGS) entry which is preliminary data.</text>
</comment>
<keyword evidence="3" id="KW-1185">Reference proteome</keyword>
<reference evidence="2 3" key="1">
    <citation type="journal article" date="2022" name="Allergy">
        <title>Genome assembly and annotation of Periplaneta americana reveal a comprehensive cockroach allergen profile.</title>
        <authorList>
            <person name="Wang L."/>
            <person name="Xiong Q."/>
            <person name="Saelim N."/>
            <person name="Wang L."/>
            <person name="Nong W."/>
            <person name="Wan A.T."/>
            <person name="Shi M."/>
            <person name="Liu X."/>
            <person name="Cao Q."/>
            <person name="Hui J.H.L."/>
            <person name="Sookrung N."/>
            <person name="Leung T.F."/>
            <person name="Tungtrongchitr A."/>
            <person name="Tsui S.K.W."/>
        </authorList>
    </citation>
    <scope>NUCLEOTIDE SEQUENCE [LARGE SCALE GENOMIC DNA]</scope>
    <source>
        <strain evidence="2">PWHHKU_190912</strain>
    </source>
</reference>
<evidence type="ECO:0000313" key="2">
    <source>
        <dbReference type="EMBL" id="KAJ4438134.1"/>
    </source>
</evidence>
<name>A0ABQ8SVA1_PERAM</name>
<protein>
    <submittedName>
        <fullName evidence="2">Uncharacterized protein</fullName>
    </submittedName>
</protein>
<evidence type="ECO:0000313" key="3">
    <source>
        <dbReference type="Proteomes" id="UP001148838"/>
    </source>
</evidence>
<dbReference type="Proteomes" id="UP001148838">
    <property type="component" value="Unassembled WGS sequence"/>
</dbReference>
<sequence length="198" mass="22804">MSSGSSTESYPAFARIELRENPGKNLNQVLHKLEINDYAARRAICYDLMEAVNNDSLIVVKHRIKDANNFLTVYKSYFGIPMGVQDKTWAPDVVFRSCRSTHEAWYRGESRRMKFGILRIWCEPTDHLRNCYFCVVDLSYHGKGTKTNVFEYSDLPSPLRPIAHEEFPVFPPPGRQYSDFSSSESCPQVIEEEDFSGE</sequence>
<organism evidence="2 3">
    <name type="scientific">Periplaneta americana</name>
    <name type="common">American cockroach</name>
    <name type="synonym">Blatta americana</name>
    <dbReference type="NCBI Taxonomy" id="6978"/>
    <lineage>
        <taxon>Eukaryota</taxon>
        <taxon>Metazoa</taxon>
        <taxon>Ecdysozoa</taxon>
        <taxon>Arthropoda</taxon>
        <taxon>Hexapoda</taxon>
        <taxon>Insecta</taxon>
        <taxon>Pterygota</taxon>
        <taxon>Neoptera</taxon>
        <taxon>Polyneoptera</taxon>
        <taxon>Dictyoptera</taxon>
        <taxon>Blattodea</taxon>
        <taxon>Blattoidea</taxon>
        <taxon>Blattidae</taxon>
        <taxon>Blattinae</taxon>
        <taxon>Periplaneta</taxon>
    </lineage>
</organism>
<proteinExistence type="predicted"/>
<dbReference type="EMBL" id="JAJSOF020000019">
    <property type="protein sequence ID" value="KAJ4438134.1"/>
    <property type="molecule type" value="Genomic_DNA"/>
</dbReference>
<feature type="region of interest" description="Disordered" evidence="1">
    <location>
        <begin position="171"/>
        <end position="198"/>
    </location>
</feature>
<evidence type="ECO:0000256" key="1">
    <source>
        <dbReference type="SAM" id="MobiDB-lite"/>
    </source>
</evidence>
<gene>
    <name evidence="2" type="ORF">ANN_14073</name>
</gene>
<accession>A0ABQ8SVA1</accession>